<sequence>MWPRNEDFDALYSKKSVTFNFEVASVISCRAFANGSGDHFLWAALTKITRDCQIDYSTIANQTATYDAFGLSWRNGMQPEFELSLAQFNNKSGLHLGGKSRTISEYILSWLEVWPTVNDPGPNDYWLISAEVLGANIGRDVFVDLTGILVDDDGYRFVDIPTAFRDAGSSAYAGSYSALPLWLTSYQLLYRRDLFMSYNISVPRTWDEALAVADKYGRGALGPDQPDLGFCFESNPGGFVGRENRRAIARGDPGGVNRMASMGLDLTGAWWDICVGIAKTSLAVCGYAHAMFMYIVGTMVQLEGPSHGTWFDPTNLDPLYGNPTVLKEALRLFLALKAHSVPDTTPCSVVYDMLEAGRCLMLWGFSFAFKRHEGSSGGRTDPWAAAYTFLHEFTGPEQHRRLMLQPKTELMPIRTDELDEEIWVDAGYEQDDVREFLRVYRHDFLHDNVYYELRIPGVYETYTLIQNMLFKALAGNATFQQLLQDLRSGTEDMYLNAGGKERLLALYQRSVHYTPPPPPPPPTANVCGGCGSGDSTCLWESLAAEVMDTAVKLHHRAIRELLVKFGGYESATEGDSFILAFHRPNRALGFALAAQEALLTADWPAELLASPYAATLVVRRDTAAAEAVMACLATPPLLHDGMNLEQAVVTAAAPPLPSLAASLPPPSGGGGGGGGGRYLRPPPRTSDCGGGGGGGRYLRPASIDLSSEARALRRVTGTGIFAATAMAQVVPYSRQRTTSLNGGACGGGGGASAGAASVAAITTAARVGGGDDFQVRTAAALPARSSLEAPAVSDNGRSRWGLAVATAAPTTVSKVKLSGWGSQRRMYDSQDGDGDGSPRITDTAMPYYGSTVAGTPATATGPVGERDHTCSLERHGGGGGGGGGGTEVFFGGAAVTTGPTDAEHGGCCDVDGIIGSRGGGGDAAAAVAPAAMRLVEALNRMFPEDHSYDSTAPCTGQLVIFRCFFPLSWALGLRVRMGLHCGITSAAEVQYNRASGRIVYPGPTLQLTKAVADAGHGGQITVTARVQHAATGIVNHHLGGAGASGSYGYAGGVGDGISMTYIVLAAGSHVLKAGGPAVEMYGVYGKGLVARAGHVGPLRTEAEKVPGVLFAPLGRVAVALAQVQDPDEFAGWGLEASLESHREMLKEAGVLACRHGGYLVPTPPGSFQAVFCQPESAVRWILELQDDLGPEERSAAAGGVGGDMAGPAEDATGTSGSLFGTAEGGRMGAAVAAAAAAAGTMVAAAAATVLHSPSSASGSADTGNAVHHLQRATAAARLSVLHVKGGVEIGDAMATMRAGGSLSYCGGAAKRAACLAANASWHEVLVSVEVVRALEGKEHLALMALWQLKQQQQQQQQARLKAKTQSHSRRYQLALQPLLQVPSPSGRLQQCPARSSRQAQMQHLQPLLWGNELRTVKYKGGTLLACTDAFIISVRVCITILI</sequence>
<accession>D8U0S6</accession>
<dbReference type="EMBL" id="GL378349">
    <property type="protein sequence ID" value="EFJ46766.1"/>
    <property type="molecule type" value="Genomic_DNA"/>
</dbReference>
<evidence type="ECO:0000256" key="1">
    <source>
        <dbReference type="SAM" id="MobiDB-lite"/>
    </source>
</evidence>
<dbReference type="SUPFAM" id="SSF55073">
    <property type="entry name" value="Nucleotide cyclase"/>
    <property type="match status" value="2"/>
</dbReference>
<protein>
    <recommendedName>
        <fullName evidence="4">Guanylate cyclase domain-containing protein</fullName>
    </recommendedName>
</protein>
<evidence type="ECO:0000313" key="3">
    <source>
        <dbReference type="Proteomes" id="UP000001058"/>
    </source>
</evidence>
<feature type="region of interest" description="Disordered" evidence="1">
    <location>
        <begin position="1192"/>
        <end position="1219"/>
    </location>
</feature>
<dbReference type="RefSeq" id="XP_002952295.1">
    <property type="nucleotide sequence ID" value="XM_002952249.1"/>
</dbReference>
<evidence type="ECO:0008006" key="4">
    <source>
        <dbReference type="Google" id="ProtNLM"/>
    </source>
</evidence>
<dbReference type="STRING" id="3068.D8U0S6"/>
<evidence type="ECO:0000313" key="2">
    <source>
        <dbReference type="EMBL" id="EFJ46766.1"/>
    </source>
</evidence>
<keyword evidence="3" id="KW-1185">Reference proteome</keyword>
<dbReference type="InterPro" id="IPR029787">
    <property type="entry name" value="Nucleotide_cyclase"/>
</dbReference>
<dbReference type="eggNOG" id="KOG0618">
    <property type="taxonomic scope" value="Eukaryota"/>
</dbReference>
<dbReference type="Proteomes" id="UP000001058">
    <property type="component" value="Unassembled WGS sequence"/>
</dbReference>
<dbReference type="Gene3D" id="3.30.70.1230">
    <property type="entry name" value="Nucleotide cyclase"/>
    <property type="match status" value="3"/>
</dbReference>
<feature type="region of interest" description="Disordered" evidence="1">
    <location>
        <begin position="659"/>
        <end position="693"/>
    </location>
</feature>
<dbReference type="Gene3D" id="3.40.190.10">
    <property type="entry name" value="Periplasmic binding protein-like II"/>
    <property type="match status" value="1"/>
</dbReference>
<dbReference type="KEGG" id="vcn:VOLCADRAFT_92910"/>
<name>D8U0S6_VOLCA</name>
<dbReference type="GeneID" id="9628473"/>
<dbReference type="SUPFAM" id="SSF53850">
    <property type="entry name" value="Periplasmic binding protein-like II"/>
    <property type="match status" value="2"/>
</dbReference>
<reference evidence="2 3" key="1">
    <citation type="journal article" date="2010" name="Science">
        <title>Genomic analysis of organismal complexity in the multicellular green alga Volvox carteri.</title>
        <authorList>
            <person name="Prochnik S.E."/>
            <person name="Umen J."/>
            <person name="Nedelcu A.M."/>
            <person name="Hallmann A."/>
            <person name="Miller S.M."/>
            <person name="Nishii I."/>
            <person name="Ferris P."/>
            <person name="Kuo A."/>
            <person name="Mitros T."/>
            <person name="Fritz-Laylin L.K."/>
            <person name="Hellsten U."/>
            <person name="Chapman J."/>
            <person name="Simakov O."/>
            <person name="Rensing S.A."/>
            <person name="Terry A."/>
            <person name="Pangilinan J."/>
            <person name="Kapitonov V."/>
            <person name="Jurka J."/>
            <person name="Salamov A."/>
            <person name="Shapiro H."/>
            <person name="Schmutz J."/>
            <person name="Grimwood J."/>
            <person name="Lindquist E."/>
            <person name="Lucas S."/>
            <person name="Grigoriev I.V."/>
            <person name="Schmitt R."/>
            <person name="Kirk D."/>
            <person name="Rokhsar D.S."/>
        </authorList>
    </citation>
    <scope>NUCLEOTIDE SEQUENCE [LARGE SCALE GENOMIC DNA]</scope>
    <source>
        <strain evidence="3">f. Nagariensis / Eve</strain>
    </source>
</reference>
<dbReference type="OrthoDB" id="547389at2759"/>
<gene>
    <name evidence="2" type="ORF">VOLCADRAFT_92910</name>
</gene>
<proteinExistence type="predicted"/>
<dbReference type="InParanoid" id="D8U0S6"/>
<dbReference type="InterPro" id="IPR050697">
    <property type="entry name" value="Adenylyl/Guanylyl_Cyclase_3/4"/>
</dbReference>
<feature type="compositionally biased region" description="Gly residues" evidence="1">
    <location>
        <begin position="668"/>
        <end position="677"/>
    </location>
</feature>
<dbReference type="PANTHER" id="PTHR43081:SF1">
    <property type="entry name" value="ADENYLATE CYCLASE, TERMINAL-DIFFERENTIATION SPECIFIC"/>
    <property type="match status" value="1"/>
</dbReference>
<organism evidence="3">
    <name type="scientific">Volvox carteri f. nagariensis</name>
    <dbReference type="NCBI Taxonomy" id="3068"/>
    <lineage>
        <taxon>Eukaryota</taxon>
        <taxon>Viridiplantae</taxon>
        <taxon>Chlorophyta</taxon>
        <taxon>core chlorophytes</taxon>
        <taxon>Chlorophyceae</taxon>
        <taxon>CS clade</taxon>
        <taxon>Chlamydomonadales</taxon>
        <taxon>Volvocaceae</taxon>
        <taxon>Volvox</taxon>
    </lineage>
</organism>
<dbReference type="PANTHER" id="PTHR43081">
    <property type="entry name" value="ADENYLATE CYCLASE, TERMINAL-DIFFERENTIATION SPECIFIC-RELATED"/>
    <property type="match status" value="1"/>
</dbReference>